<keyword evidence="3" id="KW-1185">Reference proteome</keyword>
<feature type="region of interest" description="Disordered" evidence="1">
    <location>
        <begin position="108"/>
        <end position="148"/>
    </location>
</feature>
<evidence type="ECO:0000313" key="2">
    <source>
        <dbReference type="EMBL" id="CAD6333004.1"/>
    </source>
</evidence>
<dbReference type="AlphaFoldDB" id="A0A811RVU7"/>
<sequence length="148" mass="15597">MEEAGANRRGRRAGSFRHEREGEVDTGVARAFWKPLEGSRGSGEPEWNSQIWGNLSNLLGSQRQSGGSGEGGGRRSRRGDALCVRCGCAAENTGQVRELGPRVSVVTSRGGHADIGEGHERTSRGCELSAAGQVSTGRDAQVASFGTQ</sequence>
<accession>A0A811RVU7</accession>
<proteinExistence type="predicted"/>
<feature type="compositionally biased region" description="Basic and acidic residues" evidence="1">
    <location>
        <begin position="111"/>
        <end position="124"/>
    </location>
</feature>
<organism evidence="2 3">
    <name type="scientific">Miscanthus lutarioriparius</name>
    <dbReference type="NCBI Taxonomy" id="422564"/>
    <lineage>
        <taxon>Eukaryota</taxon>
        <taxon>Viridiplantae</taxon>
        <taxon>Streptophyta</taxon>
        <taxon>Embryophyta</taxon>
        <taxon>Tracheophyta</taxon>
        <taxon>Spermatophyta</taxon>
        <taxon>Magnoliopsida</taxon>
        <taxon>Liliopsida</taxon>
        <taxon>Poales</taxon>
        <taxon>Poaceae</taxon>
        <taxon>PACMAD clade</taxon>
        <taxon>Panicoideae</taxon>
        <taxon>Andropogonodae</taxon>
        <taxon>Andropogoneae</taxon>
        <taxon>Saccharinae</taxon>
        <taxon>Miscanthus</taxon>
    </lineage>
</organism>
<feature type="region of interest" description="Disordered" evidence="1">
    <location>
        <begin position="36"/>
        <end position="78"/>
    </location>
</feature>
<feature type="region of interest" description="Disordered" evidence="1">
    <location>
        <begin position="1"/>
        <end position="24"/>
    </location>
</feature>
<dbReference type="EMBL" id="CAJGYO010000017">
    <property type="protein sequence ID" value="CAD6333004.1"/>
    <property type="molecule type" value="Genomic_DNA"/>
</dbReference>
<name>A0A811RVU7_9POAL</name>
<evidence type="ECO:0000313" key="3">
    <source>
        <dbReference type="Proteomes" id="UP000604825"/>
    </source>
</evidence>
<comment type="caution">
    <text evidence="2">The sequence shown here is derived from an EMBL/GenBank/DDBJ whole genome shotgun (WGS) entry which is preliminary data.</text>
</comment>
<feature type="compositionally biased region" description="Polar residues" evidence="1">
    <location>
        <begin position="47"/>
        <end position="59"/>
    </location>
</feature>
<feature type="compositionally biased region" description="Polar residues" evidence="1">
    <location>
        <begin position="132"/>
        <end position="148"/>
    </location>
</feature>
<evidence type="ECO:0000256" key="1">
    <source>
        <dbReference type="SAM" id="MobiDB-lite"/>
    </source>
</evidence>
<reference evidence="2" key="1">
    <citation type="submission" date="2020-10" db="EMBL/GenBank/DDBJ databases">
        <authorList>
            <person name="Han B."/>
            <person name="Lu T."/>
            <person name="Zhao Q."/>
            <person name="Huang X."/>
            <person name="Zhao Y."/>
        </authorList>
    </citation>
    <scope>NUCLEOTIDE SEQUENCE</scope>
</reference>
<protein>
    <submittedName>
        <fullName evidence="2">Uncharacterized protein</fullName>
    </submittedName>
</protein>
<dbReference type="Proteomes" id="UP000604825">
    <property type="component" value="Unassembled WGS sequence"/>
</dbReference>
<gene>
    <name evidence="2" type="ORF">NCGR_LOCUS57102</name>
</gene>